<dbReference type="Pfam" id="PF02397">
    <property type="entry name" value="Bac_transf"/>
    <property type="match status" value="1"/>
</dbReference>
<name>A0ABY9W1Z8_9ACTN</name>
<dbReference type="EMBL" id="CP134500">
    <property type="protein sequence ID" value="WNF30177.1"/>
    <property type="molecule type" value="Genomic_DNA"/>
</dbReference>
<evidence type="ECO:0000256" key="7">
    <source>
        <dbReference type="SAM" id="MobiDB-lite"/>
    </source>
</evidence>
<keyword evidence="11" id="KW-1185">Reference proteome</keyword>
<keyword evidence="4 8" id="KW-0812">Transmembrane</keyword>
<evidence type="ECO:0000256" key="5">
    <source>
        <dbReference type="ARBA" id="ARBA00022989"/>
    </source>
</evidence>
<evidence type="ECO:0000256" key="8">
    <source>
        <dbReference type="SAM" id="Phobius"/>
    </source>
</evidence>
<evidence type="ECO:0000256" key="4">
    <source>
        <dbReference type="ARBA" id="ARBA00022692"/>
    </source>
</evidence>
<dbReference type="PANTHER" id="PTHR30576:SF10">
    <property type="entry name" value="SLL5057 PROTEIN"/>
    <property type="match status" value="1"/>
</dbReference>
<sequence length="517" mass="55183">MGHVEIPETDISGPVGLRGAPRPRTAASRNRTAALEQLWRAPTAQRDPADRAPARRWPGRGPTLAALTDLLGLAGPAWLLLLRAGDQPRPLAAAAVAGLVWAGLRGARGRYAEPPRTTPGGALGTIGDWLLLIGVLAVLHTAAGSPVDPATAVVAVAPGLLVATAAAGLRHWPRSARRGRRVRRVLLVGEASGLDRAAELLNSRTDHDYQLVAAIPVGADAPRHDGVHVPGHLASRPADDDVMTVLGGAYAHAADLVLVAPGPQLTGDRLRRLGWGLHDGGVALCVLSELSGVAPERVRPDTLAGLTLLHVAPPLRGGPQVVAKAVLDRTGALFGLAFLAPLLLAVALSVRLSSRGPVFHRQVRQGQHNRPFTMWKFRTMVADAEHRKARLAAANEVDGPLFKMRSDPRVTRIGRALRRTSVDELPQLVNVLMGHMSLVGPRPPLPEEASRYDERECRRLAVKPGLTGLWQVSGRSDLSWQETVSLDLWYVDNWSVATDMGLLARTVRAVTDGRGAY</sequence>
<feature type="transmembrane region" description="Helical" evidence="8">
    <location>
        <begin position="149"/>
        <end position="169"/>
    </location>
</feature>
<evidence type="ECO:0000256" key="2">
    <source>
        <dbReference type="ARBA" id="ARBA00006464"/>
    </source>
</evidence>
<dbReference type="PANTHER" id="PTHR30576">
    <property type="entry name" value="COLANIC BIOSYNTHESIS UDP-GLUCOSE LIPID CARRIER TRANSFERASE"/>
    <property type="match status" value="1"/>
</dbReference>
<evidence type="ECO:0000256" key="1">
    <source>
        <dbReference type="ARBA" id="ARBA00004141"/>
    </source>
</evidence>
<proteinExistence type="inferred from homology"/>
<keyword evidence="6 8" id="KW-0472">Membrane</keyword>
<reference evidence="10 11" key="1">
    <citation type="submission" date="2023-09" db="EMBL/GenBank/DDBJ databases">
        <title>Genome completion map analysis of the actinomycetes C11-1.</title>
        <authorList>
            <person name="Qin P."/>
            <person name="Guan P."/>
        </authorList>
    </citation>
    <scope>NUCLEOTIDE SEQUENCE [LARGE SCALE GENOMIC DNA]</scope>
    <source>
        <strain evidence="10 11">C11-1</strain>
    </source>
</reference>
<keyword evidence="3" id="KW-0808">Transferase</keyword>
<comment type="subcellular location">
    <subcellularLocation>
        <location evidence="1">Membrane</location>
        <topology evidence="1">Multi-pass membrane protein</topology>
    </subcellularLocation>
</comment>
<protein>
    <submittedName>
        <fullName evidence="10">Exopolysaccharide biosynthesis polyprenyl glycosylphosphotransferase</fullName>
    </submittedName>
</protein>
<feature type="region of interest" description="Disordered" evidence="7">
    <location>
        <begin position="1"/>
        <end position="29"/>
    </location>
</feature>
<feature type="region of interest" description="Disordered" evidence="7">
    <location>
        <begin position="40"/>
        <end position="59"/>
    </location>
</feature>
<evidence type="ECO:0000313" key="10">
    <source>
        <dbReference type="EMBL" id="WNF30177.1"/>
    </source>
</evidence>
<feature type="transmembrane region" description="Helical" evidence="8">
    <location>
        <begin position="332"/>
        <end position="352"/>
    </location>
</feature>
<feature type="transmembrane region" description="Helical" evidence="8">
    <location>
        <begin position="120"/>
        <end position="143"/>
    </location>
</feature>
<gene>
    <name evidence="10" type="ORF">RI138_26955</name>
</gene>
<evidence type="ECO:0000256" key="6">
    <source>
        <dbReference type="ARBA" id="ARBA00023136"/>
    </source>
</evidence>
<dbReference type="InterPro" id="IPR017475">
    <property type="entry name" value="EPS_sugar_tfrase"/>
</dbReference>
<evidence type="ECO:0000259" key="9">
    <source>
        <dbReference type="Pfam" id="PF02397"/>
    </source>
</evidence>
<dbReference type="NCBIfam" id="TIGR03025">
    <property type="entry name" value="EPS_sugtrans"/>
    <property type="match status" value="1"/>
</dbReference>
<accession>A0ABY9W1Z8</accession>
<feature type="domain" description="Bacterial sugar transferase" evidence="9">
    <location>
        <begin position="324"/>
        <end position="510"/>
    </location>
</feature>
<dbReference type="InterPro" id="IPR003362">
    <property type="entry name" value="Bact_transf"/>
</dbReference>
<organism evidence="10 11">
    <name type="scientific">Streptomyces durocortorensis</name>
    <dbReference type="NCBI Taxonomy" id="2811104"/>
    <lineage>
        <taxon>Bacteria</taxon>
        <taxon>Bacillati</taxon>
        <taxon>Actinomycetota</taxon>
        <taxon>Actinomycetes</taxon>
        <taxon>Kitasatosporales</taxon>
        <taxon>Streptomycetaceae</taxon>
        <taxon>Streptomyces</taxon>
    </lineage>
</organism>
<evidence type="ECO:0000313" key="11">
    <source>
        <dbReference type="Proteomes" id="UP001303236"/>
    </source>
</evidence>
<keyword evidence="5 8" id="KW-1133">Transmembrane helix</keyword>
<evidence type="ECO:0000256" key="3">
    <source>
        <dbReference type="ARBA" id="ARBA00022679"/>
    </source>
</evidence>
<dbReference type="Proteomes" id="UP001303236">
    <property type="component" value="Chromosome"/>
</dbReference>
<comment type="similarity">
    <text evidence="2">Belongs to the bacterial sugar transferase family.</text>
</comment>